<dbReference type="AlphaFoldDB" id="A0A6J4MWC2"/>
<gene>
    <name evidence="1" type="ORF">AVDCRST_MAG60-30</name>
</gene>
<dbReference type="EMBL" id="CADCUN010000003">
    <property type="protein sequence ID" value="CAA9370644.1"/>
    <property type="molecule type" value="Genomic_DNA"/>
</dbReference>
<organism evidence="1">
    <name type="scientific">uncultured Nocardioides sp</name>
    <dbReference type="NCBI Taxonomy" id="198441"/>
    <lineage>
        <taxon>Bacteria</taxon>
        <taxon>Bacillati</taxon>
        <taxon>Actinomycetota</taxon>
        <taxon>Actinomycetes</taxon>
        <taxon>Propionibacteriales</taxon>
        <taxon>Nocardioidaceae</taxon>
        <taxon>Nocardioides</taxon>
        <taxon>environmental samples</taxon>
    </lineage>
</organism>
<name>A0A6J4MWC2_9ACTN</name>
<accession>A0A6J4MWC2</accession>
<evidence type="ECO:0000313" key="1">
    <source>
        <dbReference type="EMBL" id="CAA9370644.1"/>
    </source>
</evidence>
<proteinExistence type="predicted"/>
<reference evidence="1" key="1">
    <citation type="submission" date="2020-02" db="EMBL/GenBank/DDBJ databases">
        <authorList>
            <person name="Meier V. D."/>
        </authorList>
    </citation>
    <scope>NUCLEOTIDE SEQUENCE</scope>
    <source>
        <strain evidence="1">AVDCRST_MAG60</strain>
    </source>
</reference>
<protein>
    <submittedName>
        <fullName evidence="1">Uncharacterized protein</fullName>
    </submittedName>
</protein>
<sequence length="182" mass="20151">MTVIITHPGARLLAPALDTLADAVAGDWSTAARLCAARLQEPRACAFELNACAVRAGVSRDRRRPYRYRVHHRMLVVEEYPAVLAAALDLHMKLWMGQWDELDQVAPTLGQPASDWRSHELLLVRSRHQLPDTWAGRPYACQSLFLAPPIARLAHHVLMALDSGTTRHVYDVPAGPAAVRIG</sequence>